<dbReference type="Gramene" id="XM_028351664.1">
    <property type="protein sequence ID" value="XP_028207465.1"/>
    <property type="gene ID" value="LOC114390783"/>
</dbReference>
<feature type="compositionally biased region" description="Polar residues" evidence="1">
    <location>
        <begin position="145"/>
        <end position="169"/>
    </location>
</feature>
<dbReference type="EMBL" id="QZWG01000016">
    <property type="protein sequence ID" value="RZB58869.1"/>
    <property type="molecule type" value="Genomic_DNA"/>
</dbReference>
<gene>
    <name evidence="3" type="ORF">D0Y65_042275</name>
</gene>
<dbReference type="Proteomes" id="UP000289340">
    <property type="component" value="Chromosome 16"/>
</dbReference>
<dbReference type="InterPro" id="IPR053198">
    <property type="entry name" value="Gynoecium_Dev_Regulator"/>
</dbReference>
<feature type="region of interest" description="Disordered" evidence="1">
    <location>
        <begin position="140"/>
        <end position="169"/>
    </location>
</feature>
<keyword evidence="4" id="KW-1185">Reference proteome</keyword>
<feature type="region of interest" description="Disordered" evidence="1">
    <location>
        <begin position="187"/>
        <end position="211"/>
    </location>
</feature>
<dbReference type="PANTHER" id="PTHR31066:SF47">
    <property type="entry name" value="PB1 DOMAIN-CONTAINING PROTEIN"/>
    <property type="match status" value="1"/>
</dbReference>
<feature type="domain" description="PB1" evidence="2">
    <location>
        <begin position="24"/>
        <end position="110"/>
    </location>
</feature>
<reference evidence="3 4" key="1">
    <citation type="submission" date="2018-09" db="EMBL/GenBank/DDBJ databases">
        <title>A high-quality reference genome of wild soybean provides a powerful tool to mine soybean genomes.</title>
        <authorList>
            <person name="Xie M."/>
            <person name="Chung C.Y.L."/>
            <person name="Li M.-W."/>
            <person name="Wong F.-L."/>
            <person name="Chan T.-F."/>
            <person name="Lam H.-M."/>
        </authorList>
    </citation>
    <scope>NUCLEOTIDE SEQUENCE [LARGE SCALE GENOMIC DNA]</scope>
    <source>
        <strain evidence="4">cv. W05</strain>
        <tissue evidence="3">Hypocotyl of etiolated seedlings</tissue>
    </source>
</reference>
<dbReference type="InterPro" id="IPR000270">
    <property type="entry name" value="PB1_dom"/>
</dbReference>
<dbReference type="CDD" id="cd06410">
    <property type="entry name" value="PB1_UP2"/>
    <property type="match status" value="1"/>
</dbReference>
<protein>
    <recommendedName>
        <fullName evidence="2">PB1 domain-containing protein</fullName>
    </recommendedName>
</protein>
<dbReference type="SUPFAM" id="SSF54277">
    <property type="entry name" value="CAD &amp; PB1 domains"/>
    <property type="match status" value="1"/>
</dbReference>
<organism evidence="3 4">
    <name type="scientific">Glycine soja</name>
    <name type="common">Wild soybean</name>
    <dbReference type="NCBI Taxonomy" id="3848"/>
    <lineage>
        <taxon>Eukaryota</taxon>
        <taxon>Viridiplantae</taxon>
        <taxon>Streptophyta</taxon>
        <taxon>Embryophyta</taxon>
        <taxon>Tracheophyta</taxon>
        <taxon>Spermatophyta</taxon>
        <taxon>Magnoliopsida</taxon>
        <taxon>eudicotyledons</taxon>
        <taxon>Gunneridae</taxon>
        <taxon>Pentapetalae</taxon>
        <taxon>rosids</taxon>
        <taxon>fabids</taxon>
        <taxon>Fabales</taxon>
        <taxon>Fabaceae</taxon>
        <taxon>Papilionoideae</taxon>
        <taxon>50 kb inversion clade</taxon>
        <taxon>NPAAA clade</taxon>
        <taxon>indigoferoid/millettioid clade</taxon>
        <taxon>Phaseoleae</taxon>
        <taxon>Glycine</taxon>
        <taxon>Glycine subgen. Soja</taxon>
    </lineage>
</organism>
<dbReference type="Gene3D" id="3.10.20.90">
    <property type="entry name" value="Phosphatidylinositol 3-kinase Catalytic Subunit, Chain A, domain 1"/>
    <property type="match status" value="1"/>
</dbReference>
<feature type="region of interest" description="Disordered" evidence="1">
    <location>
        <begin position="230"/>
        <end position="268"/>
    </location>
</feature>
<proteinExistence type="predicted"/>
<comment type="caution">
    <text evidence="3">The sequence shown here is derived from an EMBL/GenBank/DDBJ whole genome shotgun (WGS) entry which is preliminary data.</text>
</comment>
<name>A0A445GC87_GLYSO</name>
<evidence type="ECO:0000256" key="1">
    <source>
        <dbReference type="SAM" id="MobiDB-lite"/>
    </source>
</evidence>
<dbReference type="AlphaFoldDB" id="A0A445GC87"/>
<accession>A0A445GC87</accession>
<evidence type="ECO:0000313" key="4">
    <source>
        <dbReference type="Proteomes" id="UP000289340"/>
    </source>
</evidence>
<sequence>MGDESPRNKVKFLCSYGGKVLPRPSDGLLRYVGGETRVVSVPREITFPELMKKVSSMVEGVGDMVLKYQLIPEDLDALVSVRTEEDVKHMIEEHDRHHTGALLRAFLFPPSKQTGLVACEPYLLEQRYIDAINGIIRASPRKGSACSSPKSNSPDASPRFSNSNSLHRVQSSPTLTDLGVFLDHQHQGQQQQYHHPNFHFSRPPQDPQRLGAGRVPSFNYHYSNITRQLTHRGDRGGGYAYYDDSPPSYAHDRIHSVSRSPRRKSIWE</sequence>
<evidence type="ECO:0000259" key="2">
    <source>
        <dbReference type="SMART" id="SM00666"/>
    </source>
</evidence>
<dbReference type="SMART" id="SM00666">
    <property type="entry name" value="PB1"/>
    <property type="match status" value="1"/>
</dbReference>
<dbReference type="PANTHER" id="PTHR31066">
    <property type="entry name" value="OS05G0427100 PROTEIN-RELATED"/>
    <property type="match status" value="1"/>
</dbReference>
<dbReference type="Pfam" id="PF00564">
    <property type="entry name" value="PB1"/>
    <property type="match status" value="1"/>
</dbReference>
<evidence type="ECO:0000313" key="3">
    <source>
        <dbReference type="EMBL" id="RZB58869.1"/>
    </source>
</evidence>